<feature type="binding site" evidence="23">
    <location>
        <position position="81"/>
    </location>
    <ligand>
        <name>a divalent metal cation</name>
        <dbReference type="ChEBI" id="CHEBI:60240"/>
    </ligand>
</feature>
<keyword evidence="12 24" id="KW-0418">Kinase</keyword>
<feature type="binding site" evidence="21">
    <location>
        <position position="103"/>
    </location>
    <ligand>
        <name>substrate</name>
    </ligand>
</feature>
<evidence type="ECO:0000256" key="11">
    <source>
        <dbReference type="ARBA" id="ARBA00022741"/>
    </source>
</evidence>
<evidence type="ECO:0000256" key="15">
    <source>
        <dbReference type="ARBA" id="ARBA00022989"/>
    </source>
</evidence>
<comment type="similarity">
    <text evidence="2 24">Belongs to the bacterial diacylglycerol kinase family.</text>
</comment>
<dbReference type="GO" id="GO:0046872">
    <property type="term" value="F:metal ion binding"/>
    <property type="evidence" value="ECO:0007669"/>
    <property type="project" value="UniProtKB-KW"/>
</dbReference>
<dbReference type="EC" id="2.7.1.107" evidence="3 24"/>
<evidence type="ECO:0000256" key="16">
    <source>
        <dbReference type="ARBA" id="ARBA00023098"/>
    </source>
</evidence>
<dbReference type="GO" id="GO:0005886">
    <property type="term" value="C:plasma membrane"/>
    <property type="evidence" value="ECO:0007669"/>
    <property type="project" value="UniProtKB-SubCell"/>
</dbReference>
<evidence type="ECO:0000256" key="3">
    <source>
        <dbReference type="ARBA" id="ARBA00012133"/>
    </source>
</evidence>
<feature type="binding site" evidence="23">
    <location>
        <position position="33"/>
    </location>
    <ligand>
        <name>a divalent metal cation</name>
        <dbReference type="ChEBI" id="CHEBI:60240"/>
    </ligand>
</feature>
<feature type="binding site" evidence="21">
    <location>
        <position position="14"/>
    </location>
    <ligand>
        <name>substrate</name>
    </ligand>
</feature>
<evidence type="ECO:0000256" key="14">
    <source>
        <dbReference type="ARBA" id="ARBA00022842"/>
    </source>
</evidence>
<evidence type="ECO:0000256" key="10">
    <source>
        <dbReference type="ARBA" id="ARBA00022723"/>
    </source>
</evidence>
<proteinExistence type="inferred from homology"/>
<keyword evidence="5" id="KW-1003">Cell membrane</keyword>
<evidence type="ECO:0000256" key="18">
    <source>
        <dbReference type="ARBA" id="ARBA00023209"/>
    </source>
</evidence>
<keyword evidence="7 24" id="KW-0997">Cell inner membrane</keyword>
<evidence type="ECO:0000256" key="1">
    <source>
        <dbReference type="ARBA" id="ARBA00004429"/>
    </source>
</evidence>
<dbReference type="PANTHER" id="PTHR34299:SF1">
    <property type="entry name" value="DIACYLGLYCEROL KINASE"/>
    <property type="match status" value="1"/>
</dbReference>
<evidence type="ECO:0000256" key="2">
    <source>
        <dbReference type="ARBA" id="ARBA00005967"/>
    </source>
</evidence>
<keyword evidence="14 23" id="KW-0460">Magnesium</keyword>
<dbReference type="Gene3D" id="1.10.287.3610">
    <property type="match status" value="1"/>
</dbReference>
<reference evidence="25" key="1">
    <citation type="journal article" date="2014" name="Int. J. Syst. Evol. Microbiol.">
        <title>Complete genome sequence of Corynebacterium casei LMG S-19264T (=DSM 44701T), isolated from a smear-ripened cheese.</title>
        <authorList>
            <consortium name="US DOE Joint Genome Institute (JGI-PGF)"/>
            <person name="Walter F."/>
            <person name="Albersmeier A."/>
            <person name="Kalinowski J."/>
            <person name="Ruckert C."/>
        </authorList>
    </citation>
    <scope>NUCLEOTIDE SEQUENCE</scope>
    <source>
        <strain evidence="25">KCTC 22169</strain>
    </source>
</reference>
<feature type="binding site" evidence="22">
    <location>
        <begin position="99"/>
        <end position="100"/>
    </location>
    <ligand>
        <name>ATP</name>
        <dbReference type="ChEBI" id="CHEBI:30616"/>
    </ligand>
</feature>
<sequence>MTELRKQQATGLRRLINASRYSAQGLRSAFRHEAAFRQESWVLVVGVPCAFWVGTDLWQTALLIASLMLIMVVEMINSALESLVDRVGTDFHELSGRTKDMGSAAVLLSILVAVVLWGAALWQRFA</sequence>
<evidence type="ECO:0000256" key="22">
    <source>
        <dbReference type="PIRSR" id="PIRSR600829-3"/>
    </source>
</evidence>
<evidence type="ECO:0000313" key="26">
    <source>
        <dbReference type="Proteomes" id="UP000626148"/>
    </source>
</evidence>
<evidence type="ECO:0000256" key="23">
    <source>
        <dbReference type="PIRSR" id="PIRSR600829-4"/>
    </source>
</evidence>
<evidence type="ECO:0000256" key="7">
    <source>
        <dbReference type="ARBA" id="ARBA00022519"/>
    </source>
</evidence>
<evidence type="ECO:0000256" key="21">
    <source>
        <dbReference type="PIRSR" id="PIRSR600829-2"/>
    </source>
</evidence>
<feature type="active site" description="Proton acceptor" evidence="20">
    <location>
        <position position="74"/>
    </location>
</feature>
<dbReference type="GO" id="GO:0006654">
    <property type="term" value="P:phosphatidic acid biosynthetic process"/>
    <property type="evidence" value="ECO:0007669"/>
    <property type="project" value="InterPro"/>
</dbReference>
<dbReference type="RefSeq" id="WP_189611107.1">
    <property type="nucleotide sequence ID" value="NZ_BMXR01000009.1"/>
</dbReference>
<feature type="binding site" evidence="21">
    <location>
        <position position="74"/>
    </location>
    <ligand>
        <name>substrate</name>
    </ligand>
</feature>
<comment type="catalytic activity">
    <reaction evidence="24">
        <text>a 1,2-diacyl-sn-glycerol + ATP = a 1,2-diacyl-sn-glycero-3-phosphate + ADP + H(+)</text>
        <dbReference type="Rhea" id="RHEA:10272"/>
        <dbReference type="ChEBI" id="CHEBI:15378"/>
        <dbReference type="ChEBI" id="CHEBI:17815"/>
        <dbReference type="ChEBI" id="CHEBI:30616"/>
        <dbReference type="ChEBI" id="CHEBI:58608"/>
        <dbReference type="ChEBI" id="CHEBI:456216"/>
        <dbReference type="EC" id="2.7.1.107"/>
    </reaction>
</comment>
<keyword evidence="10 23" id="KW-0479">Metal-binding</keyword>
<evidence type="ECO:0000256" key="5">
    <source>
        <dbReference type="ARBA" id="ARBA00022475"/>
    </source>
</evidence>
<reference evidence="25" key="2">
    <citation type="submission" date="2020-09" db="EMBL/GenBank/DDBJ databases">
        <authorList>
            <person name="Sun Q."/>
            <person name="Kim S."/>
        </authorList>
    </citation>
    <scope>NUCLEOTIDE SEQUENCE</scope>
    <source>
        <strain evidence="25">KCTC 22169</strain>
    </source>
</reference>
<evidence type="ECO:0000256" key="17">
    <source>
        <dbReference type="ARBA" id="ARBA00023136"/>
    </source>
</evidence>
<keyword evidence="9 24" id="KW-0812">Transmembrane</keyword>
<keyword evidence="13 22" id="KW-0067">ATP-binding</keyword>
<evidence type="ECO:0000256" key="4">
    <source>
        <dbReference type="ARBA" id="ARBA00017575"/>
    </source>
</evidence>
<evidence type="ECO:0000256" key="9">
    <source>
        <dbReference type="ARBA" id="ARBA00022692"/>
    </source>
</evidence>
<feature type="binding site" evidence="21">
    <location>
        <begin position="117"/>
        <end position="122"/>
    </location>
    <ligand>
        <name>substrate</name>
    </ligand>
</feature>
<dbReference type="CDD" id="cd14264">
    <property type="entry name" value="DAGK_IM"/>
    <property type="match status" value="1"/>
</dbReference>
<evidence type="ECO:0000313" key="25">
    <source>
        <dbReference type="EMBL" id="GGX64350.1"/>
    </source>
</evidence>
<keyword evidence="26" id="KW-1185">Reference proteome</keyword>
<comment type="caution">
    <text evidence="24">Lacks conserved residue(s) required for the propagation of feature annotation.</text>
</comment>
<dbReference type="AlphaFoldDB" id="A0A918NFU0"/>
<comment type="caution">
    <text evidence="25">The sequence shown here is derived from an EMBL/GenBank/DDBJ whole genome shotgun (WGS) entry which is preliminary data.</text>
</comment>
<dbReference type="Proteomes" id="UP000626148">
    <property type="component" value="Unassembled WGS sequence"/>
</dbReference>
<dbReference type="InterPro" id="IPR000829">
    <property type="entry name" value="DAGK"/>
</dbReference>
<name>A0A918NFU0_9GAMM</name>
<comment type="function">
    <text evidence="24">Catalyzes the ATP-dependent phosphorylation of sn-l,2-diacylglycerol (DAG) to phosphatidic acid. Involved in the recycling of diacylglycerol produced as a by-product during membrane-derived oligosaccharide (MDO) biosynthesis.</text>
</comment>
<evidence type="ECO:0000256" key="24">
    <source>
        <dbReference type="RuleBase" id="RU363065"/>
    </source>
</evidence>
<comment type="cofactor">
    <cofactor evidence="23">
        <name>Mg(2+)</name>
        <dbReference type="ChEBI" id="CHEBI:18420"/>
    </cofactor>
    <text evidence="23">Mn(2+), Zn(2+), Cd(2+) and Co(2+) support activity to lesser extents.</text>
</comment>
<evidence type="ECO:0000256" key="13">
    <source>
        <dbReference type="ARBA" id="ARBA00022840"/>
    </source>
</evidence>
<dbReference type="PROSITE" id="PS01069">
    <property type="entry name" value="DAGK_PROKAR"/>
    <property type="match status" value="1"/>
</dbReference>
<comment type="subcellular location">
    <subcellularLocation>
        <location evidence="1 24">Cell inner membrane</location>
        <topology evidence="1 24">Multi-pass membrane protein</topology>
    </subcellularLocation>
</comment>
<dbReference type="InterPro" id="IPR033718">
    <property type="entry name" value="DAGK_prok"/>
</dbReference>
<evidence type="ECO:0000256" key="12">
    <source>
        <dbReference type="ARBA" id="ARBA00022777"/>
    </source>
</evidence>
<evidence type="ECO:0000256" key="8">
    <source>
        <dbReference type="ARBA" id="ARBA00022679"/>
    </source>
</evidence>
<feature type="transmembrane region" description="Helical" evidence="24">
    <location>
        <begin position="101"/>
        <end position="122"/>
    </location>
</feature>
<evidence type="ECO:0000256" key="19">
    <source>
        <dbReference type="ARBA" id="ARBA00023264"/>
    </source>
</evidence>
<keyword evidence="18" id="KW-0594">Phospholipid biosynthesis</keyword>
<dbReference type="GO" id="GO:0004143">
    <property type="term" value="F:ATP-dependent diacylglycerol kinase activity"/>
    <property type="evidence" value="ECO:0007669"/>
    <property type="project" value="UniProtKB-EC"/>
</dbReference>
<feature type="binding site" evidence="22">
    <location>
        <position position="33"/>
    </location>
    <ligand>
        <name>ATP</name>
        <dbReference type="ChEBI" id="CHEBI:30616"/>
    </ligand>
</feature>
<gene>
    <name evidence="25" type="primary">dgkA</name>
    <name evidence="25" type="ORF">GCM10007392_35120</name>
</gene>
<evidence type="ECO:0000256" key="20">
    <source>
        <dbReference type="PIRSR" id="PIRSR600829-1"/>
    </source>
</evidence>
<feature type="binding site" evidence="22">
    <location>
        <position position="81"/>
    </location>
    <ligand>
        <name>ATP</name>
        <dbReference type="ChEBI" id="CHEBI:30616"/>
    </ligand>
</feature>
<keyword evidence="6" id="KW-0444">Lipid biosynthesis</keyword>
<feature type="binding site" evidence="22">
    <location>
        <position position="21"/>
    </location>
    <ligand>
        <name>ATP</name>
        <dbReference type="ChEBI" id="CHEBI:30616"/>
    </ligand>
</feature>
<feature type="transmembrane region" description="Helical" evidence="24">
    <location>
        <begin position="34"/>
        <end position="54"/>
    </location>
</feature>
<feature type="binding site" evidence="22">
    <location>
        <position position="14"/>
    </location>
    <ligand>
        <name>ATP</name>
        <dbReference type="ChEBI" id="CHEBI:30616"/>
    </ligand>
</feature>
<keyword evidence="15 24" id="KW-1133">Transmembrane helix</keyword>
<keyword evidence="8 24" id="KW-0808">Transferase</keyword>
<dbReference type="Pfam" id="PF01219">
    <property type="entry name" value="DAGK_prokar"/>
    <property type="match status" value="1"/>
</dbReference>
<keyword evidence="16 24" id="KW-0443">Lipid metabolism</keyword>
<dbReference type="InterPro" id="IPR036945">
    <property type="entry name" value="DAGK_sf"/>
</dbReference>
<keyword evidence="11 22" id="KW-0547">Nucleotide-binding</keyword>
<feature type="binding site" evidence="21">
    <location>
        <begin position="35"/>
        <end position="39"/>
    </location>
    <ligand>
        <name>substrate</name>
    </ligand>
</feature>
<dbReference type="GO" id="GO:0005524">
    <property type="term" value="F:ATP binding"/>
    <property type="evidence" value="ECO:0007669"/>
    <property type="project" value="UniProtKB-KW"/>
</dbReference>
<dbReference type="PANTHER" id="PTHR34299">
    <property type="entry name" value="DIACYLGLYCEROL KINASE"/>
    <property type="match status" value="1"/>
</dbReference>
<keyword evidence="19 24" id="KW-1208">Phospholipid metabolism</keyword>
<accession>A0A918NFU0</accession>
<organism evidence="25 26">
    <name type="scientific">Saccharospirillum salsuginis</name>
    <dbReference type="NCBI Taxonomy" id="418750"/>
    <lineage>
        <taxon>Bacteria</taxon>
        <taxon>Pseudomonadati</taxon>
        <taxon>Pseudomonadota</taxon>
        <taxon>Gammaproteobacteria</taxon>
        <taxon>Oceanospirillales</taxon>
        <taxon>Saccharospirillaceae</taxon>
        <taxon>Saccharospirillum</taxon>
    </lineage>
</organism>
<protein>
    <recommendedName>
        <fullName evidence="4 24">Diacylglycerol kinase</fullName>
        <ecNumber evidence="3 24">2.7.1.107</ecNumber>
    </recommendedName>
</protein>
<evidence type="ECO:0000256" key="6">
    <source>
        <dbReference type="ARBA" id="ARBA00022516"/>
    </source>
</evidence>
<dbReference type="EMBL" id="BMXR01000009">
    <property type="protein sequence ID" value="GGX64350.1"/>
    <property type="molecule type" value="Genomic_DNA"/>
</dbReference>
<keyword evidence="17 24" id="KW-0472">Membrane</keyword>